<keyword evidence="5 6" id="KW-0472">Membrane</keyword>
<evidence type="ECO:0000256" key="2">
    <source>
        <dbReference type="ARBA" id="ARBA00022475"/>
    </source>
</evidence>
<dbReference type="RefSeq" id="WP_098467967.1">
    <property type="nucleotide sequence ID" value="NZ_PDJD01000001.1"/>
</dbReference>
<keyword evidence="10" id="KW-1185">Reference proteome</keyword>
<evidence type="ECO:0000313" key="9">
    <source>
        <dbReference type="EMBL" id="PFG18726.1"/>
    </source>
</evidence>
<dbReference type="GO" id="GO:0005886">
    <property type="term" value="C:plasma membrane"/>
    <property type="evidence" value="ECO:0007669"/>
    <property type="project" value="UniProtKB-SubCell"/>
</dbReference>
<dbReference type="AlphaFoldDB" id="A0A2A9CX62"/>
<dbReference type="Pfam" id="PF09851">
    <property type="entry name" value="SHOCT"/>
    <property type="match status" value="1"/>
</dbReference>
<evidence type="ECO:0000256" key="1">
    <source>
        <dbReference type="ARBA" id="ARBA00004651"/>
    </source>
</evidence>
<keyword evidence="4 6" id="KW-1133">Transmembrane helix</keyword>
<evidence type="ECO:0000256" key="3">
    <source>
        <dbReference type="ARBA" id="ARBA00022692"/>
    </source>
</evidence>
<protein>
    <submittedName>
        <fullName evidence="9">Phospholipase D-like protein</fullName>
    </submittedName>
</protein>
<evidence type="ECO:0000256" key="4">
    <source>
        <dbReference type="ARBA" id="ARBA00022989"/>
    </source>
</evidence>
<evidence type="ECO:0000259" key="8">
    <source>
        <dbReference type="Pfam" id="PF13396"/>
    </source>
</evidence>
<gene>
    <name evidence="9" type="ORF">ATL40_0269</name>
</gene>
<feature type="transmembrane region" description="Helical" evidence="6">
    <location>
        <begin position="43"/>
        <end position="63"/>
    </location>
</feature>
<dbReference type="InterPro" id="IPR018649">
    <property type="entry name" value="SHOCT"/>
</dbReference>
<dbReference type="EMBL" id="PDJD01000001">
    <property type="protein sequence ID" value="PFG18726.1"/>
    <property type="molecule type" value="Genomic_DNA"/>
</dbReference>
<evidence type="ECO:0000256" key="6">
    <source>
        <dbReference type="SAM" id="Phobius"/>
    </source>
</evidence>
<proteinExistence type="predicted"/>
<dbReference type="OrthoDB" id="7596142at2"/>
<sequence>MTEFWHFLLLTLQIFILIAFLMVLFQIIVDLFSDKKMGGWGKALWIVLLIVFPILGALIYLIARGRGMNERRLAAAQEAQAATQEYIRNSARQGSATELAAAKQLLDSGTITQEEFDRIKAQVVGA</sequence>
<organism evidence="9 10">
    <name type="scientific">Serinibacter salmoneus</name>
    <dbReference type="NCBI Taxonomy" id="556530"/>
    <lineage>
        <taxon>Bacteria</taxon>
        <taxon>Bacillati</taxon>
        <taxon>Actinomycetota</taxon>
        <taxon>Actinomycetes</taxon>
        <taxon>Micrococcales</taxon>
        <taxon>Beutenbergiaceae</taxon>
        <taxon>Serinibacter</taxon>
    </lineage>
</organism>
<feature type="domain" description="SHOCT" evidence="7">
    <location>
        <begin position="98"/>
        <end position="122"/>
    </location>
</feature>
<evidence type="ECO:0000256" key="5">
    <source>
        <dbReference type="ARBA" id="ARBA00023136"/>
    </source>
</evidence>
<dbReference type="Proteomes" id="UP000224915">
    <property type="component" value="Unassembled WGS sequence"/>
</dbReference>
<dbReference type="Pfam" id="PF13396">
    <property type="entry name" value="PLDc_N"/>
    <property type="match status" value="1"/>
</dbReference>
<name>A0A2A9CX62_9MICO</name>
<comment type="caution">
    <text evidence="9">The sequence shown here is derived from an EMBL/GenBank/DDBJ whole genome shotgun (WGS) entry which is preliminary data.</text>
</comment>
<evidence type="ECO:0000259" key="7">
    <source>
        <dbReference type="Pfam" id="PF09851"/>
    </source>
</evidence>
<evidence type="ECO:0000313" key="10">
    <source>
        <dbReference type="Proteomes" id="UP000224915"/>
    </source>
</evidence>
<reference evidence="9 10" key="1">
    <citation type="submission" date="2017-10" db="EMBL/GenBank/DDBJ databases">
        <title>Sequencing the genomes of 1000 actinobacteria strains.</title>
        <authorList>
            <person name="Klenk H.-P."/>
        </authorList>
    </citation>
    <scope>NUCLEOTIDE SEQUENCE [LARGE SCALE GENOMIC DNA]</scope>
    <source>
        <strain evidence="9 10">DSM 21801</strain>
    </source>
</reference>
<keyword evidence="3 6" id="KW-0812">Transmembrane</keyword>
<comment type="subcellular location">
    <subcellularLocation>
        <location evidence="1">Cell membrane</location>
        <topology evidence="1">Multi-pass membrane protein</topology>
    </subcellularLocation>
</comment>
<accession>A0A2A9CX62</accession>
<feature type="domain" description="Cardiolipin synthase N-terminal" evidence="8">
    <location>
        <begin position="22"/>
        <end position="64"/>
    </location>
</feature>
<dbReference type="InterPro" id="IPR027379">
    <property type="entry name" value="CLS_N"/>
</dbReference>
<keyword evidence="2" id="KW-1003">Cell membrane</keyword>
<feature type="transmembrane region" description="Helical" evidence="6">
    <location>
        <begin position="7"/>
        <end position="28"/>
    </location>
</feature>